<gene>
    <name evidence="2" type="ORF">QJV33_02490</name>
</gene>
<name>A0ABT6Q5J0_9PROT</name>
<evidence type="ECO:0000256" key="1">
    <source>
        <dbReference type="SAM" id="SignalP"/>
    </source>
</evidence>
<keyword evidence="1" id="KW-0732">Signal</keyword>
<evidence type="ECO:0000313" key="2">
    <source>
        <dbReference type="EMBL" id="MDI2112166.1"/>
    </source>
</evidence>
<sequence>MKKILFTLAALALPFTASAKAEHTLPQSTINASIKRFTPAYCKMESMAWPRLWINVLKKQASEVQ</sequence>
<dbReference type="Proteomes" id="UP001431775">
    <property type="component" value="Unassembled WGS sequence"/>
</dbReference>
<feature type="chain" id="PRO_5046312567" evidence="1">
    <location>
        <begin position="20"/>
        <end position="65"/>
    </location>
</feature>
<comment type="caution">
    <text evidence="2">The sequence shown here is derived from an EMBL/GenBank/DDBJ whole genome shotgun (WGS) entry which is preliminary data.</text>
</comment>
<proteinExistence type="predicted"/>
<dbReference type="EMBL" id="JASBAN010000001">
    <property type="protein sequence ID" value="MDI2112166.1"/>
    <property type="molecule type" value="Genomic_DNA"/>
</dbReference>
<dbReference type="RefSeq" id="WP_281461835.1">
    <property type="nucleotide sequence ID" value="NZ_JASBAN010000001.1"/>
</dbReference>
<evidence type="ECO:0000313" key="3">
    <source>
        <dbReference type="Proteomes" id="UP001431775"/>
    </source>
</evidence>
<protein>
    <submittedName>
        <fullName evidence="2">Uncharacterized protein</fullName>
    </submittedName>
</protein>
<organism evidence="2 3">
    <name type="scientific">Commensalibacter nepenthis</name>
    <dbReference type="NCBI Taxonomy" id="3043872"/>
    <lineage>
        <taxon>Bacteria</taxon>
        <taxon>Pseudomonadati</taxon>
        <taxon>Pseudomonadota</taxon>
        <taxon>Alphaproteobacteria</taxon>
        <taxon>Acetobacterales</taxon>
        <taxon>Acetobacteraceae</taxon>
    </lineage>
</organism>
<feature type="signal peptide" evidence="1">
    <location>
        <begin position="1"/>
        <end position="19"/>
    </location>
</feature>
<keyword evidence="3" id="KW-1185">Reference proteome</keyword>
<accession>A0ABT6Q5J0</accession>
<reference evidence="2" key="1">
    <citation type="submission" date="2023-05" db="EMBL/GenBank/DDBJ databases">
        <title>Whole genome sequence of Commensalibacter sp.</title>
        <authorList>
            <person name="Charoenyingcharoen P."/>
            <person name="Yukphan P."/>
        </authorList>
    </citation>
    <scope>NUCLEOTIDE SEQUENCE</scope>
    <source>
        <strain evidence="2">TBRC 10068</strain>
    </source>
</reference>